<dbReference type="CDD" id="cd22157">
    <property type="entry name" value="F-box_AtFBW1-like"/>
    <property type="match status" value="1"/>
</dbReference>
<dbReference type="EMBL" id="RDQH01000327">
    <property type="protein sequence ID" value="RXI08208.1"/>
    <property type="molecule type" value="Genomic_DNA"/>
</dbReference>
<organism evidence="3 4">
    <name type="scientific">Malus domestica</name>
    <name type="common">Apple</name>
    <name type="synonym">Pyrus malus</name>
    <dbReference type="NCBI Taxonomy" id="3750"/>
    <lineage>
        <taxon>Eukaryota</taxon>
        <taxon>Viridiplantae</taxon>
        <taxon>Streptophyta</taxon>
        <taxon>Embryophyta</taxon>
        <taxon>Tracheophyta</taxon>
        <taxon>Spermatophyta</taxon>
        <taxon>Magnoliopsida</taxon>
        <taxon>eudicotyledons</taxon>
        <taxon>Gunneridae</taxon>
        <taxon>Pentapetalae</taxon>
        <taxon>rosids</taxon>
        <taxon>fabids</taxon>
        <taxon>Rosales</taxon>
        <taxon>Rosaceae</taxon>
        <taxon>Amygdaloideae</taxon>
        <taxon>Maleae</taxon>
        <taxon>Malus</taxon>
    </lineage>
</organism>
<proteinExistence type="predicted"/>
<comment type="caution">
    <text evidence="3">The sequence shown here is derived from an EMBL/GenBank/DDBJ whole genome shotgun (WGS) entry which is preliminary data.</text>
</comment>
<dbReference type="AlphaFoldDB" id="A0A498KKF6"/>
<dbReference type="Proteomes" id="UP000290289">
    <property type="component" value="Chromosome 1"/>
</dbReference>
<feature type="compositionally biased region" description="Polar residues" evidence="1">
    <location>
        <begin position="124"/>
        <end position="133"/>
    </location>
</feature>
<dbReference type="PANTHER" id="PTHR37258:SF1">
    <property type="entry name" value="FANTOM PROTEIN"/>
    <property type="match status" value="1"/>
</dbReference>
<name>A0A498KKF6_MALDO</name>
<accession>A0A498KKF6</accession>
<evidence type="ECO:0000256" key="1">
    <source>
        <dbReference type="SAM" id="MobiDB-lite"/>
    </source>
</evidence>
<reference evidence="3 4" key="1">
    <citation type="submission" date="2018-10" db="EMBL/GenBank/DDBJ databases">
        <title>A high-quality apple genome assembly.</title>
        <authorList>
            <person name="Hu J."/>
        </authorList>
    </citation>
    <scope>NUCLEOTIDE SEQUENCE [LARGE SCALE GENOMIC DNA]</scope>
    <source>
        <strain evidence="4">cv. HFTH1</strain>
        <tissue evidence="3">Young leaf</tissue>
    </source>
</reference>
<feature type="domain" description="F-box" evidence="2">
    <location>
        <begin position="497"/>
        <end position="537"/>
    </location>
</feature>
<evidence type="ECO:0000313" key="3">
    <source>
        <dbReference type="EMBL" id="RXI08208.1"/>
    </source>
</evidence>
<evidence type="ECO:0000259" key="2">
    <source>
        <dbReference type="SMART" id="SM00256"/>
    </source>
</evidence>
<sequence length="636" mass="71768">MLCSVPATKSGSNWLNRLRSNKGFPTCESSDLDHFLTRNLSSSSEFPNPNFVSPSTDSTRPDSDRVDNRYETSFPNRDDPRGAIIGMMSNVLSELFFMGGADESSKISRKKIPRKQANPRVCVASSTNSNGDATANAAEEKSSGCERNVENAFDKSASDNSSLVGKKKKKKKNEVGGNVGGGECEGEEEEEEEDKGEMKGYSRSEVTVIDTSCGVWKTDKLVFRRKNVWKVREKKVKGRSSGRHKRKVVDEEHVGDDIDKKKAKVSVSALDVEAGGDECIALNSIHEGQKPQNDMLDNLNDRGEEFGKYLPDNKTKDRRKGQVSFQPNNENFGKAWLLCYILLTAEEIGPFLQLVLDDLEGKIEPSQLKRLFGTVEARFLVGFGSESQMLPHRGVPFDKIFDVLNKSVEEIERTIAFFHRFGGIDLIHEVFWKLTDFRFCRNFEVKRVCVRAFPGWVTYWKVLCNPNDRSIRFEVFSHSFSTTMVDEGGELSIFFSNYEDIIVEILSWLPVISLLRFCCVFKLWRALISTSDFIAKHRGRTNHNDNNKNILIIFERPHHFRDPPSRFPQIVDYLSLKKKNVVSSVSASASAAAIRRDLEDEFPDDTSLNDSSVVGSFNGLICLLLEPPRDDWSHSA</sequence>
<feature type="compositionally biased region" description="Basic and acidic residues" evidence="1">
    <location>
        <begin position="59"/>
        <end position="78"/>
    </location>
</feature>
<protein>
    <recommendedName>
        <fullName evidence="2">F-box domain-containing protein</fullName>
    </recommendedName>
</protein>
<dbReference type="STRING" id="3750.A0A498KKF6"/>
<feature type="compositionally biased region" description="Acidic residues" evidence="1">
    <location>
        <begin position="184"/>
        <end position="195"/>
    </location>
</feature>
<dbReference type="SMART" id="SM00256">
    <property type="entry name" value="FBOX"/>
    <property type="match status" value="1"/>
</dbReference>
<dbReference type="PANTHER" id="PTHR37258">
    <property type="entry name" value="FANTOM PROTEIN"/>
    <property type="match status" value="1"/>
</dbReference>
<keyword evidence="4" id="KW-1185">Reference proteome</keyword>
<feature type="region of interest" description="Disordered" evidence="1">
    <location>
        <begin position="106"/>
        <end position="201"/>
    </location>
</feature>
<dbReference type="InterPro" id="IPR036047">
    <property type="entry name" value="F-box-like_dom_sf"/>
</dbReference>
<feature type="compositionally biased region" description="Basic and acidic residues" evidence="1">
    <location>
        <begin position="138"/>
        <end position="157"/>
    </location>
</feature>
<dbReference type="InterPro" id="IPR001810">
    <property type="entry name" value="F-box_dom"/>
</dbReference>
<feature type="compositionally biased region" description="Basic residues" evidence="1">
    <location>
        <begin position="234"/>
        <end position="247"/>
    </location>
</feature>
<feature type="compositionally biased region" description="Polar residues" evidence="1">
    <location>
        <begin position="42"/>
        <end position="51"/>
    </location>
</feature>
<gene>
    <name evidence="3" type="ORF">DVH24_022352</name>
</gene>
<dbReference type="SUPFAM" id="SSF81383">
    <property type="entry name" value="F-box domain"/>
    <property type="match status" value="1"/>
</dbReference>
<feature type="region of interest" description="Disordered" evidence="1">
    <location>
        <begin position="42"/>
        <end position="78"/>
    </location>
</feature>
<feature type="region of interest" description="Disordered" evidence="1">
    <location>
        <begin position="234"/>
        <end position="253"/>
    </location>
</feature>
<evidence type="ECO:0000313" key="4">
    <source>
        <dbReference type="Proteomes" id="UP000290289"/>
    </source>
</evidence>
<dbReference type="Pfam" id="PF00646">
    <property type="entry name" value="F-box"/>
    <property type="match status" value="1"/>
</dbReference>